<accession>A0A1N6IQG9</accession>
<dbReference type="STRING" id="1416779.SAMN05444409_2896"/>
<dbReference type="Proteomes" id="UP000185207">
    <property type="component" value="Unassembled WGS sequence"/>
</dbReference>
<protein>
    <submittedName>
        <fullName evidence="1">Uncharacterized protein</fullName>
    </submittedName>
</protein>
<evidence type="ECO:0000313" key="1">
    <source>
        <dbReference type="EMBL" id="SIO34282.1"/>
    </source>
</evidence>
<keyword evidence="2" id="KW-1185">Reference proteome</keyword>
<dbReference type="EMBL" id="FSRK01000002">
    <property type="protein sequence ID" value="SIO34282.1"/>
    <property type="molecule type" value="Genomic_DNA"/>
</dbReference>
<organism evidence="1 2">
    <name type="scientific">Epilithonimonas zeae</name>
    <dbReference type="NCBI Taxonomy" id="1416779"/>
    <lineage>
        <taxon>Bacteria</taxon>
        <taxon>Pseudomonadati</taxon>
        <taxon>Bacteroidota</taxon>
        <taxon>Flavobacteriia</taxon>
        <taxon>Flavobacteriales</taxon>
        <taxon>Weeksellaceae</taxon>
        <taxon>Chryseobacterium group</taxon>
        <taxon>Epilithonimonas</taxon>
    </lineage>
</organism>
<evidence type="ECO:0000313" key="2">
    <source>
        <dbReference type="Proteomes" id="UP000185207"/>
    </source>
</evidence>
<dbReference type="OrthoDB" id="1449621at2"/>
<gene>
    <name evidence="1" type="ORF">SAMN05444409_2896</name>
</gene>
<dbReference type="RefSeq" id="WP_074236039.1">
    <property type="nucleotide sequence ID" value="NZ_FSRK01000002.1"/>
</dbReference>
<dbReference type="AlphaFoldDB" id="A0A1N6IQG9"/>
<proteinExistence type="predicted"/>
<sequence length="99" mass="11325">MKYLSIITLTIFLNFTVLPSLAAILGWDLPRTNVVISEEEHSHSNNTIIIYEKTIPKTMDIHDFLKFYEADTHNKIAVSWESTLYFPPSLSIFSPPPEA</sequence>
<name>A0A1N6IQG9_9FLAO</name>
<reference evidence="2" key="1">
    <citation type="submission" date="2016-11" db="EMBL/GenBank/DDBJ databases">
        <authorList>
            <person name="Varghese N."/>
            <person name="Submissions S."/>
        </authorList>
    </citation>
    <scope>NUCLEOTIDE SEQUENCE [LARGE SCALE GENOMIC DNA]</scope>
    <source>
        <strain evidence="2">DSM 27623</strain>
    </source>
</reference>